<evidence type="ECO:0000256" key="6">
    <source>
        <dbReference type="ARBA" id="ARBA00023136"/>
    </source>
</evidence>
<feature type="transmembrane region" description="Helical" evidence="7">
    <location>
        <begin position="349"/>
        <end position="372"/>
    </location>
</feature>
<dbReference type="AlphaFoldDB" id="A0A6J4I8B4"/>
<dbReference type="GO" id="GO:0005886">
    <property type="term" value="C:plasma membrane"/>
    <property type="evidence" value="ECO:0007669"/>
    <property type="project" value="UniProtKB-SubCell"/>
</dbReference>
<dbReference type="Pfam" id="PF05977">
    <property type="entry name" value="MFS_3"/>
    <property type="match status" value="1"/>
</dbReference>
<accession>A0A6J4I8B4</accession>
<dbReference type="Gene3D" id="1.20.1250.20">
    <property type="entry name" value="MFS general substrate transporter like domains"/>
    <property type="match status" value="1"/>
</dbReference>
<evidence type="ECO:0000256" key="4">
    <source>
        <dbReference type="ARBA" id="ARBA00022692"/>
    </source>
</evidence>
<dbReference type="PANTHER" id="PTHR23513">
    <property type="entry name" value="INTEGRAL MEMBRANE EFFLUX PROTEIN-RELATED"/>
    <property type="match status" value="1"/>
</dbReference>
<sequence length="409" mass="42263">MPAGVSSAGSFVSFRVHAFRVYFLGQVLSNVGTWFQSLAQALLVISLTGSGLALGAVPALQWLPTLVLGGYGGVVADRYDPRRVLAVTNGAAGLLSVVLAVVTGMGVVNQWWVYVLVLAGGLVQVFDRPAAALIPAELVPSSMLENALGLNSLVQSSARLIGPALAGLAYATLGPTWCFSINALSYAAVLVGLSRIRPRELYPRPRAGRARGQMRDGLRYAWRTPDLRVLLVCNAVIGMLAFNFMTVITGVVRLGFELGGTEVGLAHAANALGSVAGGLVAGRIAGWTIRRLDVVCLTFGLVLLANAAAPSFLVFLALGPLLGLTLSVYQVTVQASAHRQSAGPMLGRVLGLVTLGAVGTTPLGSVVVGAVMELWHPRAAFLVGAAGCLGCAAVLALRPAAPPSPVRTS</sequence>
<gene>
    <name evidence="8" type="ORF">AVDCRST_MAG50-1759</name>
</gene>
<keyword evidence="6 7" id="KW-0472">Membrane</keyword>
<name>A0A6J4I8B4_9ACTN</name>
<organism evidence="8">
    <name type="scientific">uncultured Acidimicrobiales bacterium</name>
    <dbReference type="NCBI Taxonomy" id="310071"/>
    <lineage>
        <taxon>Bacteria</taxon>
        <taxon>Bacillati</taxon>
        <taxon>Actinomycetota</taxon>
        <taxon>Acidimicrobiia</taxon>
        <taxon>Acidimicrobiales</taxon>
        <taxon>environmental samples</taxon>
    </lineage>
</organism>
<feature type="transmembrane region" description="Helical" evidence="7">
    <location>
        <begin position="179"/>
        <end position="196"/>
    </location>
</feature>
<feature type="transmembrane region" description="Helical" evidence="7">
    <location>
        <begin position="294"/>
        <end position="318"/>
    </location>
</feature>
<dbReference type="InterPro" id="IPR036259">
    <property type="entry name" value="MFS_trans_sf"/>
</dbReference>
<reference evidence="8" key="1">
    <citation type="submission" date="2020-02" db="EMBL/GenBank/DDBJ databases">
        <authorList>
            <person name="Meier V. D."/>
        </authorList>
    </citation>
    <scope>NUCLEOTIDE SEQUENCE</scope>
    <source>
        <strain evidence="8">AVDCRST_MAG50</strain>
    </source>
</reference>
<dbReference type="SUPFAM" id="SSF103473">
    <property type="entry name" value="MFS general substrate transporter"/>
    <property type="match status" value="1"/>
</dbReference>
<dbReference type="CDD" id="cd06173">
    <property type="entry name" value="MFS_MefA_like"/>
    <property type="match status" value="1"/>
</dbReference>
<evidence type="ECO:0000256" key="7">
    <source>
        <dbReference type="SAM" id="Phobius"/>
    </source>
</evidence>
<dbReference type="EMBL" id="CADCTF010000095">
    <property type="protein sequence ID" value="CAA9243134.1"/>
    <property type="molecule type" value="Genomic_DNA"/>
</dbReference>
<dbReference type="PANTHER" id="PTHR23513:SF11">
    <property type="entry name" value="STAPHYLOFERRIN A TRANSPORTER"/>
    <property type="match status" value="1"/>
</dbReference>
<evidence type="ECO:0000313" key="8">
    <source>
        <dbReference type="EMBL" id="CAA9243134.1"/>
    </source>
</evidence>
<evidence type="ECO:0000256" key="2">
    <source>
        <dbReference type="ARBA" id="ARBA00022448"/>
    </source>
</evidence>
<proteinExistence type="predicted"/>
<feature type="transmembrane region" description="Helical" evidence="7">
    <location>
        <begin position="84"/>
        <end position="105"/>
    </location>
</feature>
<keyword evidence="3" id="KW-1003">Cell membrane</keyword>
<evidence type="ECO:0000256" key="1">
    <source>
        <dbReference type="ARBA" id="ARBA00004651"/>
    </source>
</evidence>
<evidence type="ECO:0000256" key="5">
    <source>
        <dbReference type="ARBA" id="ARBA00022989"/>
    </source>
</evidence>
<keyword evidence="2" id="KW-0813">Transport</keyword>
<feature type="transmembrane region" description="Helical" evidence="7">
    <location>
        <begin position="264"/>
        <end position="282"/>
    </location>
</feature>
<keyword evidence="5 7" id="KW-1133">Transmembrane helix</keyword>
<feature type="transmembrane region" description="Helical" evidence="7">
    <location>
        <begin position="229"/>
        <end position="252"/>
    </location>
</feature>
<dbReference type="InterPro" id="IPR010290">
    <property type="entry name" value="TM_effector"/>
</dbReference>
<feature type="transmembrane region" description="Helical" evidence="7">
    <location>
        <begin position="379"/>
        <end position="401"/>
    </location>
</feature>
<evidence type="ECO:0000256" key="3">
    <source>
        <dbReference type="ARBA" id="ARBA00022475"/>
    </source>
</evidence>
<comment type="subcellular location">
    <subcellularLocation>
        <location evidence="1">Cell membrane</location>
        <topology evidence="1">Multi-pass membrane protein</topology>
    </subcellularLocation>
</comment>
<keyword evidence="4 7" id="KW-0812">Transmembrane</keyword>
<protein>
    <recommendedName>
        <fullName evidence="9">Major facilitator superfamily (MFS) profile domain-containing protein</fullName>
    </recommendedName>
</protein>
<evidence type="ECO:0008006" key="9">
    <source>
        <dbReference type="Google" id="ProtNLM"/>
    </source>
</evidence>